<dbReference type="InParanoid" id="E9GK37"/>
<dbReference type="EMBL" id="GL732548">
    <property type="protein sequence ID" value="EFX80118.1"/>
    <property type="molecule type" value="Genomic_DNA"/>
</dbReference>
<feature type="compositionally biased region" description="Polar residues" evidence="1">
    <location>
        <begin position="138"/>
        <end position="148"/>
    </location>
</feature>
<sequence length="160" mass="18010">MASEIVATLNTLEELQSFPIKILRSFSLQLQREIRAWRGTDVTDAEFVLTALNVDHIIQETKLARKVVDDLANWTQSKQLQDERVEIVTIFPHVRNSYLAKKLHDEILSSGHLCHDIVATLARVVDEASNITDLKPSGNITSTKSTETLPIEESPTFTTK</sequence>
<dbReference type="Proteomes" id="UP000000305">
    <property type="component" value="Unassembled WGS sequence"/>
</dbReference>
<keyword evidence="3" id="KW-1185">Reference proteome</keyword>
<name>E9GK37_DAPPU</name>
<proteinExistence type="predicted"/>
<accession>E9GK37</accession>
<reference evidence="2 3" key="1">
    <citation type="journal article" date="2011" name="Science">
        <title>The ecoresponsive genome of Daphnia pulex.</title>
        <authorList>
            <person name="Colbourne J.K."/>
            <person name="Pfrender M.E."/>
            <person name="Gilbert D."/>
            <person name="Thomas W.K."/>
            <person name="Tucker A."/>
            <person name="Oakley T.H."/>
            <person name="Tokishita S."/>
            <person name="Aerts A."/>
            <person name="Arnold G.J."/>
            <person name="Basu M.K."/>
            <person name="Bauer D.J."/>
            <person name="Caceres C.E."/>
            <person name="Carmel L."/>
            <person name="Casola C."/>
            <person name="Choi J.H."/>
            <person name="Detter J.C."/>
            <person name="Dong Q."/>
            <person name="Dusheyko S."/>
            <person name="Eads B.D."/>
            <person name="Frohlich T."/>
            <person name="Geiler-Samerotte K.A."/>
            <person name="Gerlach D."/>
            <person name="Hatcher P."/>
            <person name="Jogdeo S."/>
            <person name="Krijgsveld J."/>
            <person name="Kriventseva E.V."/>
            <person name="Kultz D."/>
            <person name="Laforsch C."/>
            <person name="Lindquist E."/>
            <person name="Lopez J."/>
            <person name="Manak J.R."/>
            <person name="Muller J."/>
            <person name="Pangilinan J."/>
            <person name="Patwardhan R.P."/>
            <person name="Pitluck S."/>
            <person name="Pritham E.J."/>
            <person name="Rechtsteiner A."/>
            <person name="Rho M."/>
            <person name="Rogozin I.B."/>
            <person name="Sakarya O."/>
            <person name="Salamov A."/>
            <person name="Schaack S."/>
            <person name="Shapiro H."/>
            <person name="Shiga Y."/>
            <person name="Skalitzky C."/>
            <person name="Smith Z."/>
            <person name="Souvorov A."/>
            <person name="Sung W."/>
            <person name="Tang Z."/>
            <person name="Tsuchiya D."/>
            <person name="Tu H."/>
            <person name="Vos H."/>
            <person name="Wang M."/>
            <person name="Wolf Y.I."/>
            <person name="Yamagata H."/>
            <person name="Yamada T."/>
            <person name="Ye Y."/>
            <person name="Shaw J.R."/>
            <person name="Andrews J."/>
            <person name="Crease T.J."/>
            <person name="Tang H."/>
            <person name="Lucas S.M."/>
            <person name="Robertson H.M."/>
            <person name="Bork P."/>
            <person name="Koonin E.V."/>
            <person name="Zdobnov E.M."/>
            <person name="Grigoriev I.V."/>
            <person name="Lynch M."/>
            <person name="Boore J.L."/>
        </authorList>
    </citation>
    <scope>NUCLEOTIDE SEQUENCE [LARGE SCALE GENOMIC DNA]</scope>
</reference>
<feature type="region of interest" description="Disordered" evidence="1">
    <location>
        <begin position="135"/>
        <end position="160"/>
    </location>
</feature>
<protein>
    <submittedName>
        <fullName evidence="2">Uncharacterized protein</fullName>
    </submittedName>
</protein>
<evidence type="ECO:0000313" key="3">
    <source>
        <dbReference type="Proteomes" id="UP000000305"/>
    </source>
</evidence>
<evidence type="ECO:0000256" key="1">
    <source>
        <dbReference type="SAM" id="MobiDB-lite"/>
    </source>
</evidence>
<dbReference type="KEGG" id="dpx:DAPPUDRAFT_103572"/>
<evidence type="ECO:0000313" key="2">
    <source>
        <dbReference type="EMBL" id="EFX80118.1"/>
    </source>
</evidence>
<dbReference type="HOGENOM" id="CLU_1671114_0_0_1"/>
<dbReference type="AlphaFoldDB" id="E9GK37"/>
<gene>
    <name evidence="2" type="ORF">DAPPUDRAFT_103572</name>
</gene>
<organism evidence="2 3">
    <name type="scientific">Daphnia pulex</name>
    <name type="common">Water flea</name>
    <dbReference type="NCBI Taxonomy" id="6669"/>
    <lineage>
        <taxon>Eukaryota</taxon>
        <taxon>Metazoa</taxon>
        <taxon>Ecdysozoa</taxon>
        <taxon>Arthropoda</taxon>
        <taxon>Crustacea</taxon>
        <taxon>Branchiopoda</taxon>
        <taxon>Diplostraca</taxon>
        <taxon>Cladocera</taxon>
        <taxon>Anomopoda</taxon>
        <taxon>Daphniidae</taxon>
        <taxon>Daphnia</taxon>
    </lineage>
</organism>